<organism evidence="2 3">
    <name type="scientific">Lachancea mirantina</name>
    <dbReference type="NCBI Taxonomy" id="1230905"/>
    <lineage>
        <taxon>Eukaryota</taxon>
        <taxon>Fungi</taxon>
        <taxon>Dikarya</taxon>
        <taxon>Ascomycota</taxon>
        <taxon>Saccharomycotina</taxon>
        <taxon>Saccharomycetes</taxon>
        <taxon>Saccharomycetales</taxon>
        <taxon>Saccharomycetaceae</taxon>
        <taxon>Lachancea</taxon>
    </lineage>
</organism>
<evidence type="ECO:0000256" key="1">
    <source>
        <dbReference type="SAM" id="MobiDB-lite"/>
    </source>
</evidence>
<dbReference type="OrthoDB" id="3981267at2759"/>
<gene>
    <name evidence="2" type="ORF">LAMI_0F15236G</name>
</gene>
<reference evidence="3" key="1">
    <citation type="submission" date="2016-03" db="EMBL/GenBank/DDBJ databases">
        <authorList>
            <person name="Devillers H."/>
        </authorList>
    </citation>
    <scope>NUCLEOTIDE SEQUENCE [LARGE SCALE GENOMIC DNA]</scope>
</reference>
<name>A0A1G4K458_9SACH</name>
<proteinExistence type="predicted"/>
<accession>A0A1G4K458</accession>
<feature type="region of interest" description="Disordered" evidence="1">
    <location>
        <begin position="26"/>
        <end position="56"/>
    </location>
</feature>
<dbReference type="AlphaFoldDB" id="A0A1G4K458"/>
<dbReference type="Proteomes" id="UP000191024">
    <property type="component" value="Chromosome F"/>
</dbReference>
<protein>
    <submittedName>
        <fullName evidence="2">LAMI_0F15236g1_1</fullName>
    </submittedName>
</protein>
<evidence type="ECO:0000313" key="2">
    <source>
        <dbReference type="EMBL" id="SCU98553.1"/>
    </source>
</evidence>
<dbReference type="EMBL" id="LT598467">
    <property type="protein sequence ID" value="SCU98553.1"/>
    <property type="molecule type" value="Genomic_DNA"/>
</dbReference>
<dbReference type="STRING" id="1230905.A0A1G4K458"/>
<sequence length="274" mass="31165">MKSQKIPQRTNRTLIANSNVVNIESSSHSASARLGLERSPKKQNSFKIQKNRRYEPQDLLSPHIESADRSSGFFMSPVAVDSMRPEDSFPNSGAHVSPRNTCSMENPPMRYAFMNYSQSNSNIPLNTSLYANPNISAVVSRELTGQDVSNVFDEFENFGFQTFPPYFNPRTAVNMPHQEKVTKWIEHVPVHSLSDGVWESECYSVDDTIDWEECEFDYGLENRHKFLSFSLSTPDELLQLQAKKIDSMVRRLYELTPEFTQTSSGQISMSSPSL</sequence>
<keyword evidence="3" id="KW-1185">Reference proteome</keyword>
<evidence type="ECO:0000313" key="3">
    <source>
        <dbReference type="Proteomes" id="UP000191024"/>
    </source>
</evidence>